<accession>A0ABQ9ZJH2</accession>
<sequence>MPLVSTRFLLTTDGLRSLFDCATMRPKVDRSGICGQDHQHEKAVCSSPCTRRTWGEVVDEL</sequence>
<keyword evidence="2" id="KW-1185">Reference proteome</keyword>
<reference evidence="1 2" key="1">
    <citation type="journal article" date="2023" name="Nucleic Acids Res.">
        <title>The hologenome of Daphnia magna reveals possible DNA methylation and microbiome-mediated evolution of the host genome.</title>
        <authorList>
            <person name="Chaturvedi A."/>
            <person name="Li X."/>
            <person name="Dhandapani V."/>
            <person name="Marshall H."/>
            <person name="Kissane S."/>
            <person name="Cuenca-Cambronero M."/>
            <person name="Asole G."/>
            <person name="Calvet F."/>
            <person name="Ruiz-Romero M."/>
            <person name="Marangio P."/>
            <person name="Guigo R."/>
            <person name="Rago D."/>
            <person name="Mirbahai L."/>
            <person name="Eastwood N."/>
            <person name="Colbourne J.K."/>
            <person name="Zhou J."/>
            <person name="Mallon E."/>
            <person name="Orsini L."/>
        </authorList>
    </citation>
    <scope>NUCLEOTIDE SEQUENCE [LARGE SCALE GENOMIC DNA]</scope>
    <source>
        <strain evidence="1">LRV0_1</strain>
    </source>
</reference>
<proteinExistence type="predicted"/>
<evidence type="ECO:0000313" key="1">
    <source>
        <dbReference type="EMBL" id="KAK4013078.1"/>
    </source>
</evidence>
<comment type="caution">
    <text evidence="1">The sequence shown here is derived from an EMBL/GenBank/DDBJ whole genome shotgun (WGS) entry which is preliminary data.</text>
</comment>
<dbReference type="EMBL" id="JAOYFB010000004">
    <property type="protein sequence ID" value="KAK4013078.1"/>
    <property type="molecule type" value="Genomic_DNA"/>
</dbReference>
<protein>
    <submittedName>
        <fullName evidence="1">Uncharacterized protein</fullName>
    </submittedName>
</protein>
<evidence type="ECO:0000313" key="2">
    <source>
        <dbReference type="Proteomes" id="UP001234178"/>
    </source>
</evidence>
<gene>
    <name evidence="1" type="ORF">OUZ56_025318</name>
</gene>
<organism evidence="1 2">
    <name type="scientific">Daphnia magna</name>
    <dbReference type="NCBI Taxonomy" id="35525"/>
    <lineage>
        <taxon>Eukaryota</taxon>
        <taxon>Metazoa</taxon>
        <taxon>Ecdysozoa</taxon>
        <taxon>Arthropoda</taxon>
        <taxon>Crustacea</taxon>
        <taxon>Branchiopoda</taxon>
        <taxon>Diplostraca</taxon>
        <taxon>Cladocera</taxon>
        <taxon>Anomopoda</taxon>
        <taxon>Daphniidae</taxon>
        <taxon>Daphnia</taxon>
    </lineage>
</organism>
<name>A0ABQ9ZJH2_9CRUS</name>
<dbReference type="Proteomes" id="UP001234178">
    <property type="component" value="Unassembled WGS sequence"/>
</dbReference>